<feature type="compositionally biased region" description="Basic and acidic residues" evidence="7">
    <location>
        <begin position="16"/>
        <end position="26"/>
    </location>
</feature>
<dbReference type="PROSITE" id="PS00674">
    <property type="entry name" value="AAA"/>
    <property type="match status" value="1"/>
</dbReference>
<dbReference type="InterPro" id="IPR032501">
    <property type="entry name" value="Prot_ATP_ID_OB_2nd"/>
</dbReference>
<evidence type="ECO:0000259" key="8">
    <source>
        <dbReference type="SMART" id="SM00382"/>
    </source>
</evidence>
<dbReference type="EMBL" id="JAGKQM010000015">
    <property type="protein sequence ID" value="KAH0881494.1"/>
    <property type="molecule type" value="Genomic_DNA"/>
</dbReference>
<dbReference type="Pfam" id="PF00004">
    <property type="entry name" value="AAA"/>
    <property type="match status" value="1"/>
</dbReference>
<reference evidence="9 10" key="1">
    <citation type="submission" date="2021-05" db="EMBL/GenBank/DDBJ databases">
        <title>Genome Assembly of Synthetic Allotetraploid Brassica napus Reveals Homoeologous Exchanges between Subgenomes.</title>
        <authorList>
            <person name="Davis J.T."/>
        </authorList>
    </citation>
    <scope>NUCLEOTIDE SEQUENCE [LARGE SCALE GENOMIC DNA]</scope>
    <source>
        <strain evidence="10">cv. Da-Ae</strain>
        <tissue evidence="9">Seedling</tissue>
    </source>
</reference>
<keyword evidence="10" id="KW-1185">Reference proteome</keyword>
<feature type="domain" description="AAA+ ATPase" evidence="8">
    <location>
        <begin position="362"/>
        <end position="501"/>
    </location>
</feature>
<dbReference type="Pfam" id="PF17862">
    <property type="entry name" value="AAA_lid_3"/>
    <property type="match status" value="1"/>
</dbReference>
<keyword evidence="4" id="KW-0647">Proteasome</keyword>
<dbReference type="Gene3D" id="2.40.50.140">
    <property type="entry name" value="Nucleic acid-binding proteins"/>
    <property type="match status" value="1"/>
</dbReference>
<dbReference type="PANTHER" id="PTHR23073">
    <property type="entry name" value="26S PROTEASOME REGULATORY SUBUNIT"/>
    <property type="match status" value="1"/>
</dbReference>
<dbReference type="InterPro" id="IPR041569">
    <property type="entry name" value="AAA_lid_3"/>
</dbReference>
<evidence type="ECO:0000256" key="2">
    <source>
        <dbReference type="ARBA" id="ARBA00022741"/>
    </source>
</evidence>
<dbReference type="SUPFAM" id="SSF52540">
    <property type="entry name" value="P-loop containing nucleoside triphosphate hydrolases"/>
    <property type="match status" value="1"/>
</dbReference>
<evidence type="ECO:0000256" key="6">
    <source>
        <dbReference type="SAM" id="Coils"/>
    </source>
</evidence>
<comment type="caution">
    <text evidence="9">The sequence shown here is derived from an EMBL/GenBank/DDBJ whole genome shotgun (WGS) entry which is preliminary data.</text>
</comment>
<dbReference type="Gene3D" id="1.10.8.60">
    <property type="match status" value="1"/>
</dbReference>
<dbReference type="InterPro" id="IPR003593">
    <property type="entry name" value="AAA+_ATPase"/>
</dbReference>
<dbReference type="Gene3D" id="3.40.50.300">
    <property type="entry name" value="P-loop containing nucleotide triphosphate hydrolases"/>
    <property type="match status" value="1"/>
</dbReference>
<evidence type="ECO:0000256" key="7">
    <source>
        <dbReference type="SAM" id="MobiDB-lite"/>
    </source>
</evidence>
<accession>A0ABQ7ZMN4</accession>
<organism evidence="9 10">
    <name type="scientific">Brassica napus</name>
    <name type="common">Rape</name>
    <dbReference type="NCBI Taxonomy" id="3708"/>
    <lineage>
        <taxon>Eukaryota</taxon>
        <taxon>Viridiplantae</taxon>
        <taxon>Streptophyta</taxon>
        <taxon>Embryophyta</taxon>
        <taxon>Tracheophyta</taxon>
        <taxon>Spermatophyta</taxon>
        <taxon>Magnoliopsida</taxon>
        <taxon>eudicotyledons</taxon>
        <taxon>Gunneridae</taxon>
        <taxon>Pentapetalae</taxon>
        <taxon>rosids</taxon>
        <taxon>malvids</taxon>
        <taxon>Brassicales</taxon>
        <taxon>Brassicaceae</taxon>
        <taxon>Brassiceae</taxon>
        <taxon>Brassica</taxon>
    </lineage>
</organism>
<sequence>RGGDIRVRPKKTWSYSEKRRSSEKNRNPKLLVMKLAKSFVAHYSYRRGKPFGRHSFSNGSYLFLSSDVSNGKPVVRSGSHAAGLAMLFGFTGYMIWQIVENIRITKAAEKAIENHTEARLRNTRVSEGYEEISRIIKPPPQTLLRRSLSLSLRLEAIEMATPMVEDTSSFEEDQLASMSTEDIVRATRLLDNEIRILKEDAQRTNLECDSYKEKIKENQEKIKLNKQLPYLVGNIVEILEMNPEDDAEEDGANIDLDSQRKGKCVVLKTSTRQTIFLPVVGLVDPDSLKPGDLVGVNKDSYLILDTLPSEYDSRVKAMEVDEKPTEDYNDIGGLEKQIQELVEAIVLPMTHKERFEKLGVRPPKGVLLYGPPGTGKTLMARACAAQTNATFLKLAGPQLVQMFIGDGAKLVRDAFQLAKEKAPCIIFIDEIDAIGTKRFDSEVSGDREVQRTMLELLNQLDGFSSDERIKVIAATNRADILDPALMRSGRLDRKIEFPHPTEEARARILQIHSRKMNVHPDVNFEELARSTDDFNGAQLKAVCVEAGMLALRRDATEVNHEDFNEGIIQVQAKKKASLNYYA</sequence>
<evidence type="ECO:0000256" key="5">
    <source>
        <dbReference type="RuleBase" id="RU003651"/>
    </source>
</evidence>
<gene>
    <name evidence="9" type="ORF">HID58_068888</name>
</gene>
<dbReference type="InterPro" id="IPR003959">
    <property type="entry name" value="ATPase_AAA_core"/>
</dbReference>
<dbReference type="InterPro" id="IPR027417">
    <property type="entry name" value="P-loop_NTPase"/>
</dbReference>
<feature type="region of interest" description="Disordered" evidence="7">
    <location>
        <begin position="1"/>
        <end position="27"/>
    </location>
</feature>
<comment type="similarity">
    <text evidence="1 5">Belongs to the AAA ATPase family.</text>
</comment>
<feature type="coiled-coil region" evidence="6">
    <location>
        <begin position="194"/>
        <end position="221"/>
    </location>
</feature>
<keyword evidence="6" id="KW-0175">Coiled coil</keyword>
<keyword evidence="2 5" id="KW-0547">Nucleotide-binding</keyword>
<dbReference type="Pfam" id="PF16450">
    <property type="entry name" value="Prot_ATP_ID_OB_C"/>
    <property type="match status" value="1"/>
</dbReference>
<feature type="non-terminal residue" evidence="9">
    <location>
        <position position="1"/>
    </location>
</feature>
<protein>
    <recommendedName>
        <fullName evidence="8">AAA+ ATPase domain-containing protein</fullName>
    </recommendedName>
</protein>
<evidence type="ECO:0000256" key="4">
    <source>
        <dbReference type="ARBA" id="ARBA00022942"/>
    </source>
</evidence>
<evidence type="ECO:0000313" key="9">
    <source>
        <dbReference type="EMBL" id="KAH0881494.1"/>
    </source>
</evidence>
<dbReference type="InterPro" id="IPR003960">
    <property type="entry name" value="ATPase_AAA_CS"/>
</dbReference>
<dbReference type="Proteomes" id="UP000824890">
    <property type="component" value="Unassembled WGS sequence"/>
</dbReference>
<keyword evidence="3 5" id="KW-0067">ATP-binding</keyword>
<evidence type="ECO:0000256" key="3">
    <source>
        <dbReference type="ARBA" id="ARBA00022840"/>
    </source>
</evidence>
<proteinExistence type="inferred from homology"/>
<dbReference type="InterPro" id="IPR012340">
    <property type="entry name" value="NA-bd_OB-fold"/>
</dbReference>
<dbReference type="SMART" id="SM00382">
    <property type="entry name" value="AAA"/>
    <property type="match status" value="1"/>
</dbReference>
<dbReference type="InterPro" id="IPR050221">
    <property type="entry name" value="26S_Proteasome_ATPase"/>
</dbReference>
<name>A0ABQ7ZMN4_BRANA</name>
<evidence type="ECO:0000313" key="10">
    <source>
        <dbReference type="Proteomes" id="UP000824890"/>
    </source>
</evidence>
<evidence type="ECO:0000256" key="1">
    <source>
        <dbReference type="ARBA" id="ARBA00006914"/>
    </source>
</evidence>